<evidence type="ECO:0000313" key="8">
    <source>
        <dbReference type="Proteomes" id="UP000465112"/>
    </source>
</evidence>
<dbReference type="GO" id="GO:0031013">
    <property type="term" value="F:troponin I binding"/>
    <property type="evidence" value="ECO:0007669"/>
    <property type="project" value="TreeGrafter"/>
</dbReference>
<evidence type="ECO:0000256" key="1">
    <source>
        <dbReference type="ARBA" id="ARBA00003363"/>
    </source>
</evidence>
<feature type="compositionally biased region" description="Acidic residues" evidence="6">
    <location>
        <begin position="139"/>
        <end position="152"/>
    </location>
</feature>
<dbReference type="InterPro" id="IPR001978">
    <property type="entry name" value="Troponin"/>
</dbReference>
<proteinExistence type="inferred from homology"/>
<sequence>MCTWCPVPLPSETHLTFLLVKAATSPLLPIQSLHQLSFFITLIQIHCCTPERSLSCLTTRKWWRNMRRRWKYFLIVWLHLQIAHLLSCVLSWLRDSEEEAAEAGEQGVEEEEEQEQVEEQEEAEEEAVKEEDGPAAEKEEIDGEAEEGEEEEAKPKFKPFIMPNLIPPKIPDGEKVDFDDIHRKRMEKDLMELQTLIEVHFESRKKEEEELINLTERIEKRRSERAEQHRICSEREKERQKRLEDERARKEDEEAKRRAEDEAKKKKTLTSLHFGGYMQKLTEKRSGKRQTEREKKKKILSERRKSLDIENMSQDRIKEKAQELWEWMHELEAEKFELQYQITRQKYEINVLRNRVSDHQKISKRTKRGLRK</sequence>
<dbReference type="AlphaFoldDB" id="A0A6A5F9P3"/>
<dbReference type="GO" id="GO:0005523">
    <property type="term" value="F:tropomyosin binding"/>
    <property type="evidence" value="ECO:0007669"/>
    <property type="project" value="TreeGrafter"/>
</dbReference>
<gene>
    <name evidence="7" type="ORF">PFLUV_G00058070</name>
</gene>
<comment type="caution">
    <text evidence="7">The sequence shown here is derived from an EMBL/GenBank/DDBJ whole genome shotgun (WGS) entry which is preliminary data.</text>
</comment>
<feature type="compositionally biased region" description="Basic and acidic residues" evidence="6">
    <location>
        <begin position="281"/>
        <end position="306"/>
    </location>
</feature>
<evidence type="ECO:0008006" key="9">
    <source>
        <dbReference type="Google" id="ProtNLM"/>
    </source>
</evidence>
<dbReference type="Gene3D" id="1.20.5.350">
    <property type="match status" value="1"/>
</dbReference>
<dbReference type="GO" id="GO:0005861">
    <property type="term" value="C:troponin complex"/>
    <property type="evidence" value="ECO:0007669"/>
    <property type="project" value="InterPro"/>
</dbReference>
<accession>A0A6A5F9P3</accession>
<feature type="region of interest" description="Disordered" evidence="6">
    <location>
        <begin position="221"/>
        <end position="306"/>
    </location>
</feature>
<keyword evidence="8" id="KW-1185">Reference proteome</keyword>
<comment type="function">
    <text evidence="1">Troponin T is the tropomyosin-binding subunit of troponin, the thin filament regulatory complex which confers calcium-sensitivity to striated muscle actomyosin ATPase activity.</text>
</comment>
<reference evidence="7 8" key="1">
    <citation type="submission" date="2019-06" db="EMBL/GenBank/DDBJ databases">
        <title>A chromosome-scale genome assembly of the European perch, Perca fluviatilis.</title>
        <authorList>
            <person name="Roques C."/>
            <person name="Zahm M."/>
            <person name="Cabau C."/>
            <person name="Klopp C."/>
            <person name="Bouchez O."/>
            <person name="Donnadieu C."/>
            <person name="Kuhl H."/>
            <person name="Gislard M."/>
            <person name="Guendouz S."/>
            <person name="Journot L."/>
            <person name="Haffray P."/>
            <person name="Bestin A."/>
            <person name="Morvezen R."/>
            <person name="Feron R."/>
            <person name="Wen M."/>
            <person name="Jouanno E."/>
            <person name="Herpin A."/>
            <person name="Schartl M."/>
            <person name="Postlethwait J."/>
            <person name="Schaerlinger B."/>
            <person name="Chardard D."/>
            <person name="Lecocq T."/>
            <person name="Poncet C."/>
            <person name="Jaffrelo L."/>
            <person name="Lampietro C."/>
            <person name="Guiguen Y."/>
        </authorList>
    </citation>
    <scope>NUCLEOTIDE SEQUENCE [LARGE SCALE GENOMIC DNA]</scope>
    <source>
        <tissue evidence="7">Blood</tissue>
    </source>
</reference>
<keyword evidence="4" id="KW-0007">Acetylation</keyword>
<name>A0A6A5F9P3_PERFL</name>
<feature type="region of interest" description="Disordered" evidence="6">
    <location>
        <begin position="100"/>
        <end position="173"/>
    </location>
</feature>
<keyword evidence="5" id="KW-0514">Muscle protein</keyword>
<dbReference type="GO" id="GO:0060048">
    <property type="term" value="P:cardiac muscle contraction"/>
    <property type="evidence" value="ECO:0007669"/>
    <property type="project" value="TreeGrafter"/>
</dbReference>
<dbReference type="EMBL" id="VHII01000005">
    <property type="protein sequence ID" value="KAF1390440.1"/>
    <property type="molecule type" value="Genomic_DNA"/>
</dbReference>
<organism evidence="7 8">
    <name type="scientific">Perca fluviatilis</name>
    <name type="common">European perch</name>
    <dbReference type="NCBI Taxonomy" id="8168"/>
    <lineage>
        <taxon>Eukaryota</taxon>
        <taxon>Metazoa</taxon>
        <taxon>Chordata</taxon>
        <taxon>Craniata</taxon>
        <taxon>Vertebrata</taxon>
        <taxon>Euteleostomi</taxon>
        <taxon>Actinopterygii</taxon>
        <taxon>Neopterygii</taxon>
        <taxon>Teleostei</taxon>
        <taxon>Neoteleostei</taxon>
        <taxon>Acanthomorphata</taxon>
        <taxon>Eupercaria</taxon>
        <taxon>Perciformes</taxon>
        <taxon>Percoidei</taxon>
        <taxon>Percidae</taxon>
        <taxon>Percinae</taxon>
        <taxon>Perca</taxon>
    </lineage>
</organism>
<dbReference type="InterPro" id="IPR027707">
    <property type="entry name" value="TNNT"/>
</dbReference>
<evidence type="ECO:0000256" key="3">
    <source>
        <dbReference type="ARBA" id="ARBA00022553"/>
    </source>
</evidence>
<dbReference type="InterPro" id="IPR038077">
    <property type="entry name" value="Troponin_sf"/>
</dbReference>
<evidence type="ECO:0000313" key="7">
    <source>
        <dbReference type="EMBL" id="KAF1390440.1"/>
    </source>
</evidence>
<dbReference type="FunFam" id="1.20.5.350:FF:000001">
    <property type="entry name" value="Troponin T, fast skeletal muscle"/>
    <property type="match status" value="1"/>
</dbReference>
<evidence type="ECO:0000256" key="4">
    <source>
        <dbReference type="ARBA" id="ARBA00022990"/>
    </source>
</evidence>
<evidence type="ECO:0000256" key="5">
    <source>
        <dbReference type="ARBA" id="ARBA00023179"/>
    </source>
</evidence>
<evidence type="ECO:0000256" key="2">
    <source>
        <dbReference type="ARBA" id="ARBA00008330"/>
    </source>
</evidence>
<dbReference type="GO" id="GO:0006937">
    <property type="term" value="P:regulation of muscle contraction"/>
    <property type="evidence" value="ECO:0007669"/>
    <property type="project" value="InterPro"/>
</dbReference>
<feature type="compositionally biased region" description="Acidic residues" evidence="6">
    <location>
        <begin position="100"/>
        <end position="129"/>
    </location>
</feature>
<dbReference type="PANTHER" id="PTHR11521:SF5">
    <property type="entry name" value="TROPONIN T, CARDIAC MUSCLE"/>
    <property type="match status" value="1"/>
</dbReference>
<feature type="compositionally biased region" description="Basic and acidic residues" evidence="6">
    <location>
        <begin position="221"/>
        <end position="264"/>
    </location>
</feature>
<dbReference type="GO" id="GO:0045214">
    <property type="term" value="P:sarcomere organization"/>
    <property type="evidence" value="ECO:0007669"/>
    <property type="project" value="TreeGrafter"/>
</dbReference>
<comment type="similarity">
    <text evidence="2">Belongs to the troponin T family.</text>
</comment>
<dbReference type="Proteomes" id="UP000465112">
    <property type="component" value="Chromosome 5"/>
</dbReference>
<dbReference type="PANTHER" id="PTHR11521">
    <property type="entry name" value="TROPONIN T"/>
    <property type="match status" value="1"/>
</dbReference>
<protein>
    <recommendedName>
        <fullName evidence="9">Troponin T type 2a (cardiac)</fullName>
    </recommendedName>
</protein>
<evidence type="ECO:0000256" key="6">
    <source>
        <dbReference type="SAM" id="MobiDB-lite"/>
    </source>
</evidence>
<dbReference type="Pfam" id="PF00992">
    <property type="entry name" value="Troponin"/>
    <property type="match status" value="1"/>
</dbReference>
<dbReference type="GO" id="GO:0030172">
    <property type="term" value="F:troponin C binding"/>
    <property type="evidence" value="ECO:0007669"/>
    <property type="project" value="TreeGrafter"/>
</dbReference>
<dbReference type="SUPFAM" id="SSF90250">
    <property type="entry name" value="Troponin coil-coiled subunits"/>
    <property type="match status" value="1"/>
</dbReference>
<keyword evidence="3" id="KW-0597">Phosphoprotein</keyword>